<evidence type="ECO:0000256" key="1">
    <source>
        <dbReference type="SAM" id="MobiDB-lite"/>
    </source>
</evidence>
<evidence type="ECO:0000313" key="3">
    <source>
        <dbReference type="Proteomes" id="UP001614394"/>
    </source>
</evidence>
<proteinExistence type="predicted"/>
<gene>
    <name evidence="2" type="ORF">ACIGXA_14800</name>
</gene>
<reference evidence="2 3" key="1">
    <citation type="submission" date="2024-10" db="EMBL/GenBank/DDBJ databases">
        <title>The Natural Products Discovery Center: Release of the First 8490 Sequenced Strains for Exploring Actinobacteria Biosynthetic Diversity.</title>
        <authorList>
            <person name="Kalkreuter E."/>
            <person name="Kautsar S.A."/>
            <person name="Yang D."/>
            <person name="Bader C.D."/>
            <person name="Teijaro C.N."/>
            <person name="Fluegel L."/>
            <person name="Davis C.M."/>
            <person name="Simpson J.R."/>
            <person name="Lauterbach L."/>
            <person name="Steele A.D."/>
            <person name="Gui C."/>
            <person name="Meng S."/>
            <person name="Li G."/>
            <person name="Viehrig K."/>
            <person name="Ye F."/>
            <person name="Su P."/>
            <person name="Kiefer A.F."/>
            <person name="Nichols A."/>
            <person name="Cepeda A.J."/>
            <person name="Yan W."/>
            <person name="Fan B."/>
            <person name="Jiang Y."/>
            <person name="Adhikari A."/>
            <person name="Zheng C.-J."/>
            <person name="Schuster L."/>
            <person name="Cowan T.M."/>
            <person name="Smanski M.J."/>
            <person name="Chevrette M.G."/>
            <person name="De Carvalho L.P.S."/>
            <person name="Shen B."/>
        </authorList>
    </citation>
    <scope>NUCLEOTIDE SEQUENCE [LARGE SCALE GENOMIC DNA]</scope>
    <source>
        <strain evidence="2 3">NPDC053399</strain>
    </source>
</reference>
<dbReference type="Proteomes" id="UP001614394">
    <property type="component" value="Unassembled WGS sequence"/>
</dbReference>
<accession>A0ABW8C5S2</accession>
<feature type="non-terminal residue" evidence="2">
    <location>
        <position position="851"/>
    </location>
</feature>
<feature type="region of interest" description="Disordered" evidence="1">
    <location>
        <begin position="236"/>
        <end position="851"/>
    </location>
</feature>
<feature type="compositionally biased region" description="Polar residues" evidence="1">
    <location>
        <begin position="452"/>
        <end position="468"/>
    </location>
</feature>
<name>A0ABW8C5S2_9ACTN</name>
<sequence length="851" mass="84623">MDAPNSSDFGPGNIFALGNAWIDMGQTIQDEATVLYTAVEGIAWTGDARFAAREGIVAVYNNVLFPARTTCWAIGDSINDYGRAIETILAKQQAAANAAGLAEIIGTVLGFVLPLGLGLLAKLIAPLLEGLIAGITSIIKALGAAMQTVIKLAGFIAGVVGGAATQLGVDLLSQWIGDKAYDVPFEIDWKSEGISMGVGGLFGGLTVLPHLYPGGGKVPKGGTVVPEVPVPKPTVPKIPGTAGVGEGGVHQVPVPGEMPPPALRGPGTGGPTPIGGLGPNGPKPVEPILAPGGRPPETTPPRPGPGGGRETPVLNSGNGAPPITPGRSGTPGAPGADAPRTGGDMAGGHGTGHEPGLGIPDGKNAHTPGAGTDQPATPGLGGPGTAPGSGHSANPSPGRGIGENADTHSPAAQRTATPDPASRSVLDPSTSTPGHSAKAPVEPSTSPGGGNRTSESPSAQNYKSSFEQQPKEMGKGLTGDGTSPNVRSGQDPASLNQTNPTSTKSAAAVDGVKDASGSSTGAGKHGVIKKFTEIPQTARGTARPVNEAPSGTNSMNTSQKTASGSQTTTVGESANTSVSAKGSRDGSGAPSKGGEGKVGQGAPDGRPGASEASPEDGGKWTVHENDKALKAVSTKSFSGEGNKLGAGEGSAQVRPVEVSGPPTDNTIKSRAAAEVAAVRDRDAQSRANAADERRFTLEPSRARESGPGSTAQVSPRAGEVGTFADLGKAPAPKPEPFTGEGNKLGAGEGSAQVKPVEVSGPPTDNTIKSKAAAEVAAVRDRDAQSRANAADERRFTLEPSRARESGPGSTAQVSPRAGEVGTIADLGKTPTPKPEPFTGEGNALGKGEGSA</sequence>
<feature type="compositionally biased region" description="Polar residues" evidence="1">
    <location>
        <begin position="549"/>
        <end position="580"/>
    </location>
</feature>
<keyword evidence="3" id="KW-1185">Reference proteome</keyword>
<feature type="compositionally biased region" description="Gly residues" evidence="1">
    <location>
        <begin position="266"/>
        <end position="279"/>
    </location>
</feature>
<feature type="compositionally biased region" description="Basic and acidic residues" evidence="1">
    <location>
        <begin position="616"/>
        <end position="629"/>
    </location>
</feature>
<feature type="compositionally biased region" description="Basic and acidic residues" evidence="1">
    <location>
        <begin position="777"/>
        <end position="804"/>
    </location>
</feature>
<feature type="compositionally biased region" description="Pro residues" evidence="1">
    <location>
        <begin position="293"/>
        <end position="304"/>
    </location>
</feature>
<comment type="caution">
    <text evidence="2">The sequence shown here is derived from an EMBL/GenBank/DDBJ whole genome shotgun (WGS) entry which is preliminary data.</text>
</comment>
<evidence type="ECO:0000313" key="2">
    <source>
        <dbReference type="EMBL" id="MFI9101785.1"/>
    </source>
</evidence>
<dbReference type="EMBL" id="JBITYG010000004">
    <property type="protein sequence ID" value="MFI9101785.1"/>
    <property type="molecule type" value="Genomic_DNA"/>
</dbReference>
<protein>
    <submittedName>
        <fullName evidence="2">Uncharacterized protein</fullName>
    </submittedName>
</protein>
<feature type="compositionally biased region" description="Gly residues" evidence="1">
    <location>
        <begin position="842"/>
        <end position="851"/>
    </location>
</feature>
<organism evidence="2 3">
    <name type="scientific">Streptomyces fildesensis</name>
    <dbReference type="NCBI Taxonomy" id="375757"/>
    <lineage>
        <taxon>Bacteria</taxon>
        <taxon>Bacillati</taxon>
        <taxon>Actinomycetota</taxon>
        <taxon>Actinomycetes</taxon>
        <taxon>Kitasatosporales</taxon>
        <taxon>Streptomycetaceae</taxon>
        <taxon>Streptomyces</taxon>
    </lineage>
</organism>
<feature type="compositionally biased region" description="Polar residues" evidence="1">
    <location>
        <begin position="480"/>
        <end position="505"/>
    </location>
</feature>
<feature type="compositionally biased region" description="Gly residues" evidence="1">
    <location>
        <begin position="344"/>
        <end position="355"/>
    </location>
</feature>
<feature type="compositionally biased region" description="Basic and acidic residues" evidence="1">
    <location>
        <begin position="677"/>
        <end position="704"/>
    </location>
</feature>